<feature type="transmembrane region" description="Helical" evidence="8">
    <location>
        <begin position="90"/>
        <end position="108"/>
    </location>
</feature>
<sequence length="343" mass="36222">MSTEAPMASTAGPTEPAALDVVAPRKRSRAWVEALALPMAWLVIIVAFSALAPQTFPTWTNVSSLLASQAVLVVITLALIIPLTTGDFDLSVAAVAGLSAVVAAQLNAVMHYPLWISLIAAIVVGLIVGLVNALFIVVFGVESLIITLGMGTFITGITLWITDSRVITGVEKVVTEWVISKRMLGIPLSFWYALVLTAIVWYVFTYTPMGQRMLVVGRNRDVARLAGIRVSLVRAGALIAASLMAAVAGVLLLGTTGSASPSTALDYLLPAFAAAFLGSTTIKPGRFNAWGTMIAVYFLVTGITGLQLLGAKSFVQYLFYGGALILAVTFSQFVKRSRAKSGI</sequence>
<proteinExistence type="predicted"/>
<feature type="transmembrane region" description="Helical" evidence="8">
    <location>
        <begin position="64"/>
        <end position="83"/>
    </location>
</feature>
<evidence type="ECO:0000256" key="7">
    <source>
        <dbReference type="ARBA" id="ARBA00023136"/>
    </source>
</evidence>
<dbReference type="GO" id="GO:0005886">
    <property type="term" value="C:plasma membrane"/>
    <property type="evidence" value="ECO:0007669"/>
    <property type="project" value="UniProtKB-SubCell"/>
</dbReference>
<dbReference type="PANTHER" id="PTHR32196">
    <property type="entry name" value="ABC TRANSPORTER PERMEASE PROTEIN YPHD-RELATED-RELATED"/>
    <property type="match status" value="1"/>
</dbReference>
<dbReference type="AlphaFoldDB" id="A0A6J7PYK2"/>
<protein>
    <submittedName>
        <fullName evidence="9">Unannotated protein</fullName>
    </submittedName>
</protein>
<keyword evidence="3" id="KW-1003">Cell membrane</keyword>
<dbReference type="EMBL" id="CAFBOZ010000162">
    <property type="protein sequence ID" value="CAB5009901.1"/>
    <property type="molecule type" value="Genomic_DNA"/>
</dbReference>
<evidence type="ECO:0000256" key="6">
    <source>
        <dbReference type="ARBA" id="ARBA00022989"/>
    </source>
</evidence>
<feature type="transmembrane region" description="Helical" evidence="8">
    <location>
        <begin position="289"/>
        <end position="308"/>
    </location>
</feature>
<keyword evidence="4" id="KW-0997">Cell inner membrane</keyword>
<keyword evidence="7 8" id="KW-0472">Membrane</keyword>
<evidence type="ECO:0000313" key="9">
    <source>
        <dbReference type="EMBL" id="CAB5009901.1"/>
    </source>
</evidence>
<evidence type="ECO:0000256" key="5">
    <source>
        <dbReference type="ARBA" id="ARBA00022692"/>
    </source>
</evidence>
<dbReference type="PANTHER" id="PTHR32196:SF21">
    <property type="entry name" value="ABC TRANSPORTER PERMEASE PROTEIN YPHD-RELATED"/>
    <property type="match status" value="1"/>
</dbReference>
<keyword evidence="5 8" id="KW-0812">Transmembrane</keyword>
<feature type="transmembrane region" description="Helical" evidence="8">
    <location>
        <begin position="114"/>
        <end position="137"/>
    </location>
</feature>
<evidence type="ECO:0000256" key="3">
    <source>
        <dbReference type="ARBA" id="ARBA00022475"/>
    </source>
</evidence>
<evidence type="ECO:0000256" key="8">
    <source>
        <dbReference type="SAM" id="Phobius"/>
    </source>
</evidence>
<evidence type="ECO:0000256" key="2">
    <source>
        <dbReference type="ARBA" id="ARBA00022448"/>
    </source>
</evidence>
<comment type="subcellular location">
    <subcellularLocation>
        <location evidence="1">Cell membrane</location>
        <topology evidence="1">Multi-pass membrane protein</topology>
    </subcellularLocation>
</comment>
<keyword evidence="6 8" id="KW-1133">Transmembrane helix</keyword>
<dbReference type="CDD" id="cd06579">
    <property type="entry name" value="TM_PBP1_transp_AraH_like"/>
    <property type="match status" value="1"/>
</dbReference>
<dbReference type="GO" id="GO:0022857">
    <property type="term" value="F:transmembrane transporter activity"/>
    <property type="evidence" value="ECO:0007669"/>
    <property type="project" value="InterPro"/>
</dbReference>
<feature type="transmembrane region" description="Helical" evidence="8">
    <location>
        <begin position="34"/>
        <end position="52"/>
    </location>
</feature>
<feature type="transmembrane region" description="Helical" evidence="8">
    <location>
        <begin position="190"/>
        <end position="209"/>
    </location>
</feature>
<dbReference type="Pfam" id="PF02653">
    <property type="entry name" value="BPD_transp_2"/>
    <property type="match status" value="1"/>
</dbReference>
<name>A0A6J7PYK2_9ZZZZ</name>
<gene>
    <name evidence="9" type="ORF">UFOPK3992_01171</name>
</gene>
<feature type="transmembrane region" description="Helical" evidence="8">
    <location>
        <begin position="264"/>
        <end position="282"/>
    </location>
</feature>
<evidence type="ECO:0000256" key="1">
    <source>
        <dbReference type="ARBA" id="ARBA00004651"/>
    </source>
</evidence>
<keyword evidence="2" id="KW-0813">Transport</keyword>
<accession>A0A6J7PYK2</accession>
<feature type="transmembrane region" description="Helical" evidence="8">
    <location>
        <begin position="230"/>
        <end position="252"/>
    </location>
</feature>
<reference evidence="9" key="1">
    <citation type="submission" date="2020-05" db="EMBL/GenBank/DDBJ databases">
        <authorList>
            <person name="Chiriac C."/>
            <person name="Salcher M."/>
            <person name="Ghai R."/>
            <person name="Kavagutti S V."/>
        </authorList>
    </citation>
    <scope>NUCLEOTIDE SEQUENCE</scope>
</reference>
<dbReference type="InterPro" id="IPR001851">
    <property type="entry name" value="ABC_transp_permease"/>
</dbReference>
<evidence type="ECO:0000256" key="4">
    <source>
        <dbReference type="ARBA" id="ARBA00022519"/>
    </source>
</evidence>
<feature type="transmembrane region" description="Helical" evidence="8">
    <location>
        <begin position="144"/>
        <end position="162"/>
    </location>
</feature>
<feature type="transmembrane region" description="Helical" evidence="8">
    <location>
        <begin position="314"/>
        <end position="334"/>
    </location>
</feature>
<organism evidence="9">
    <name type="scientific">freshwater metagenome</name>
    <dbReference type="NCBI Taxonomy" id="449393"/>
    <lineage>
        <taxon>unclassified sequences</taxon>
        <taxon>metagenomes</taxon>
        <taxon>ecological metagenomes</taxon>
    </lineage>
</organism>